<name>A0A395V7R8_9FIRM</name>
<dbReference type="SUPFAM" id="SSF51126">
    <property type="entry name" value="Pectin lyase-like"/>
    <property type="match status" value="1"/>
</dbReference>
<protein>
    <submittedName>
        <fullName evidence="3">Uncharacterized protein</fullName>
    </submittedName>
</protein>
<gene>
    <name evidence="3" type="ORF">DWX93_07715</name>
</gene>
<evidence type="ECO:0000256" key="1">
    <source>
        <dbReference type="SAM" id="MobiDB-lite"/>
    </source>
</evidence>
<keyword evidence="2" id="KW-0732">Signal</keyword>
<feature type="compositionally biased region" description="Gly residues" evidence="1">
    <location>
        <begin position="102"/>
        <end position="128"/>
    </location>
</feature>
<dbReference type="PROSITE" id="PS51257">
    <property type="entry name" value="PROKAR_LIPOPROTEIN"/>
    <property type="match status" value="1"/>
</dbReference>
<reference evidence="3 4" key="1">
    <citation type="submission" date="2018-08" db="EMBL/GenBank/DDBJ databases">
        <title>A genome reference for cultivated species of the human gut microbiota.</title>
        <authorList>
            <person name="Zou Y."/>
            <person name="Xue W."/>
            <person name="Luo G."/>
        </authorList>
    </citation>
    <scope>NUCLEOTIDE SEQUENCE [LARGE SCALE GENOMIC DNA]</scope>
    <source>
        <strain evidence="3 4">AF22-12AC</strain>
    </source>
</reference>
<feature type="region of interest" description="Disordered" evidence="1">
    <location>
        <begin position="69"/>
        <end position="177"/>
    </location>
</feature>
<dbReference type="Gene3D" id="2.160.20.20">
    <property type="match status" value="1"/>
</dbReference>
<feature type="signal peptide" evidence="2">
    <location>
        <begin position="1"/>
        <end position="22"/>
    </location>
</feature>
<evidence type="ECO:0000313" key="3">
    <source>
        <dbReference type="EMBL" id="RGS41078.1"/>
    </source>
</evidence>
<feature type="compositionally biased region" description="Low complexity" evidence="1">
    <location>
        <begin position="129"/>
        <end position="155"/>
    </location>
</feature>
<dbReference type="EMBL" id="QRVL01000004">
    <property type="protein sequence ID" value="RGS41078.1"/>
    <property type="molecule type" value="Genomic_DNA"/>
</dbReference>
<dbReference type="Proteomes" id="UP000266172">
    <property type="component" value="Unassembled WGS sequence"/>
</dbReference>
<dbReference type="InterPro" id="IPR011050">
    <property type="entry name" value="Pectin_lyase_fold/virulence"/>
</dbReference>
<dbReference type="InterPro" id="IPR012332">
    <property type="entry name" value="Autotransporter_pectin_lyase_C"/>
</dbReference>
<organism evidence="3 4">
    <name type="scientific">Roseburia hominis</name>
    <dbReference type="NCBI Taxonomy" id="301301"/>
    <lineage>
        <taxon>Bacteria</taxon>
        <taxon>Bacillati</taxon>
        <taxon>Bacillota</taxon>
        <taxon>Clostridia</taxon>
        <taxon>Lachnospirales</taxon>
        <taxon>Lachnospiraceae</taxon>
        <taxon>Roseburia</taxon>
    </lineage>
</organism>
<evidence type="ECO:0000256" key="2">
    <source>
        <dbReference type="SAM" id="SignalP"/>
    </source>
</evidence>
<feature type="chain" id="PRO_5039310681" evidence="2">
    <location>
        <begin position="23"/>
        <end position="629"/>
    </location>
</feature>
<sequence>MKWKKLVTLGCVVVMTVSSVTACGSNTTENQTVEATEQSEENQSDSVIVQVTAVDGDQITADVGTLTTASADASGNGAPGGDAPGGDDSGNGAPGEAPSGDAPGGDVPGGEAPGGDDSGNGAPGGDAPGGDAPSGDNSGNGAPGGDAPSGDAPSGEAPSGDAPGGQMPGGSSFETSGESITFTLTDDTAITLEYLQGSGEGTADDIAVGSVLEVVLDEDNQAVSVTVRNLNAGGGFGGSSEVTNGTSANTITEDTEVDGETYTSTGDDENALRVDGATVTLKDITIEKTAGASSNTEDGDFYGQNAGLLVLNGATATITGATVNTSVTNGNGVFSYGEGTVVNISDSTIRTTENNSGGIQTTGGGTMNATNLDVETQGNSAAAIRSDRGGGTVNVDGGSYVTNGTESPAIYCTADISVSDATLTANASEGVVVEGKNSVALTDCDVTGNMSNTYNGDSDENIHCIMIYQSMSGDADVGEATFSAEGGSITAKTGDMFYITNTDCEITLKDVAFTLANDVFLRVEGNSSSRGWGTEGANGGDVTLTADSQEFTGNILVDEISSLVLTMKNGTSYEGAINPDGAGGTVDVTLDDNSTWTLTGDSYITSFDGDTSNITANGYHLYVNGEQVL</sequence>
<proteinExistence type="predicted"/>
<feature type="compositionally biased region" description="Gly residues" evidence="1">
    <location>
        <begin position="77"/>
        <end position="93"/>
    </location>
</feature>
<dbReference type="AlphaFoldDB" id="A0A395V7R8"/>
<evidence type="ECO:0000313" key="4">
    <source>
        <dbReference type="Proteomes" id="UP000266172"/>
    </source>
</evidence>
<accession>A0A395V7R8</accession>
<comment type="caution">
    <text evidence="3">The sequence shown here is derived from an EMBL/GenBank/DDBJ whole genome shotgun (WGS) entry which is preliminary data.</text>
</comment>